<comment type="caution">
    <text evidence="2">The sequence shown here is derived from an EMBL/GenBank/DDBJ whole genome shotgun (WGS) entry which is preliminary data.</text>
</comment>
<keyword evidence="1" id="KW-1133">Transmembrane helix</keyword>
<dbReference type="AlphaFoldDB" id="A0A8T2ZV19"/>
<protein>
    <recommendedName>
        <fullName evidence="4">Transmembrane protein</fullName>
    </recommendedName>
</protein>
<dbReference type="Proteomes" id="UP000807159">
    <property type="component" value="Chromosome 1"/>
</dbReference>
<keyword evidence="1" id="KW-0472">Membrane</keyword>
<evidence type="ECO:0000313" key="2">
    <source>
        <dbReference type="EMBL" id="KAH8521393.1"/>
    </source>
</evidence>
<keyword evidence="3" id="KW-1185">Reference proteome</keyword>
<dbReference type="EMBL" id="JACEGQ020000001">
    <property type="protein sequence ID" value="KAH8521393.1"/>
    <property type="molecule type" value="Genomic_DNA"/>
</dbReference>
<feature type="transmembrane region" description="Helical" evidence="1">
    <location>
        <begin position="79"/>
        <end position="100"/>
    </location>
</feature>
<evidence type="ECO:0000313" key="3">
    <source>
        <dbReference type="Proteomes" id="UP000807159"/>
    </source>
</evidence>
<feature type="transmembrane region" description="Helical" evidence="1">
    <location>
        <begin position="112"/>
        <end position="135"/>
    </location>
</feature>
<evidence type="ECO:0000256" key="1">
    <source>
        <dbReference type="SAM" id="Phobius"/>
    </source>
</evidence>
<accession>A0A8T2ZV19</accession>
<dbReference type="InterPro" id="IPR040376">
    <property type="entry name" value="At4g28100-like"/>
</dbReference>
<name>A0A8T2ZV19_POPDE</name>
<sequence>MFKRDCQLMGLTWLLARNKTEYIPTVSAVLRATMYSTHPPVHESKCSPDQENMPLAVDSLRFGKAESSSSSRLTTSSSLCIIYVIMFSAIVLYFCFHFTAAVRHSCDMLVRATASSVFTANMMISVITCKFIWFFKVLDVMVGIYNPAWCSVLRWLDTACFDSRPDSECFVAREFVASAFNSSIIDLPFATLCREPLDKGNLHITTPCLERLLRRRISFCGDLFEV</sequence>
<organism evidence="2 3">
    <name type="scientific">Populus deltoides</name>
    <name type="common">Eastern poplar</name>
    <name type="synonym">Eastern cottonwood</name>
    <dbReference type="NCBI Taxonomy" id="3696"/>
    <lineage>
        <taxon>Eukaryota</taxon>
        <taxon>Viridiplantae</taxon>
        <taxon>Streptophyta</taxon>
        <taxon>Embryophyta</taxon>
        <taxon>Tracheophyta</taxon>
        <taxon>Spermatophyta</taxon>
        <taxon>Magnoliopsida</taxon>
        <taxon>eudicotyledons</taxon>
        <taxon>Gunneridae</taxon>
        <taxon>Pentapetalae</taxon>
        <taxon>rosids</taxon>
        <taxon>fabids</taxon>
        <taxon>Malpighiales</taxon>
        <taxon>Salicaceae</taxon>
        <taxon>Saliceae</taxon>
        <taxon>Populus</taxon>
    </lineage>
</organism>
<dbReference type="PANTHER" id="PTHR34056:SF3">
    <property type="entry name" value="OS07G0557700 PROTEIN"/>
    <property type="match status" value="1"/>
</dbReference>
<proteinExistence type="predicted"/>
<dbReference type="PANTHER" id="PTHR34056">
    <property type="entry name" value="GPI-ANCHORED PROTEIN"/>
    <property type="match status" value="1"/>
</dbReference>
<reference evidence="2" key="1">
    <citation type="journal article" date="2021" name="J. Hered.">
        <title>Genome Assembly of Salicaceae Populus deltoides (Eastern Cottonwood) I-69 Based on Nanopore Sequencing and Hi-C Technologies.</title>
        <authorList>
            <person name="Bai S."/>
            <person name="Wu H."/>
            <person name="Zhang J."/>
            <person name="Pan Z."/>
            <person name="Zhao W."/>
            <person name="Li Z."/>
            <person name="Tong C."/>
        </authorList>
    </citation>
    <scope>NUCLEOTIDE SEQUENCE</scope>
    <source>
        <tissue evidence="2">Leaf</tissue>
    </source>
</reference>
<keyword evidence="1" id="KW-0812">Transmembrane</keyword>
<gene>
    <name evidence="2" type="ORF">H0E87_002439</name>
</gene>
<evidence type="ECO:0008006" key="4">
    <source>
        <dbReference type="Google" id="ProtNLM"/>
    </source>
</evidence>